<accession>U1N3Y0</accession>
<evidence type="ECO:0000256" key="4">
    <source>
        <dbReference type="PROSITE-ProRule" id="PRU01248"/>
    </source>
</evidence>
<dbReference type="InterPro" id="IPR050090">
    <property type="entry name" value="Tyrosine_recombinase_XerCD"/>
</dbReference>
<gene>
    <name evidence="7" type="ORF">J07HQW1_01294</name>
</gene>
<dbReference type="InterPro" id="IPR011010">
    <property type="entry name" value="DNA_brk_join_enz"/>
</dbReference>
<feature type="compositionally biased region" description="Basic and acidic residues" evidence="5">
    <location>
        <begin position="214"/>
        <end position="223"/>
    </location>
</feature>
<evidence type="ECO:0000256" key="1">
    <source>
        <dbReference type="ARBA" id="ARBA00022908"/>
    </source>
</evidence>
<sequence>MSLEPIDAETALELYLADKENELSEASLKGHKYRLGHFVRWCDEKKIENLNTLTGRQLHRYRLWRREDGDLNKISEKTQMDTLRVFIRWLESIDGVEQDLSQKVLSPSITPDENSRDVMLDSDSASKVLAHLEKYEYASIQHVAIALMWHTMMRVGGVHALDVDDYDPDDQCVKVRHRPESGTPIKNQGKGERMVALSDQLCDVLDDWLAEKRPSVTDEHGREPLLASREAVRTRQRFERTSTGGPGPAPTAPSARMTETSVSVRHWNAILPTAAPQA</sequence>
<dbReference type="GO" id="GO:0006310">
    <property type="term" value="P:DNA recombination"/>
    <property type="evidence" value="ECO:0007669"/>
    <property type="project" value="UniProtKB-KW"/>
</dbReference>
<dbReference type="EMBL" id="KE356560">
    <property type="protein sequence ID" value="ERG91260.1"/>
    <property type="molecule type" value="Genomic_DNA"/>
</dbReference>
<evidence type="ECO:0000313" key="7">
    <source>
        <dbReference type="EMBL" id="ERG91260.1"/>
    </source>
</evidence>
<dbReference type="InterPro" id="IPR004107">
    <property type="entry name" value="Integrase_SAM-like_N"/>
</dbReference>
<dbReference type="PANTHER" id="PTHR30349:SF41">
    <property type="entry name" value="INTEGRASE_RECOMBINASE PROTEIN MJ0367-RELATED"/>
    <property type="match status" value="1"/>
</dbReference>
<dbReference type="PROSITE" id="PS51900">
    <property type="entry name" value="CB"/>
    <property type="match status" value="1"/>
</dbReference>
<dbReference type="AlphaFoldDB" id="U1N3Y0"/>
<keyword evidence="3" id="KW-0233">DNA recombination</keyword>
<protein>
    <submittedName>
        <fullName evidence="7">Site-specific recombinase XerD</fullName>
    </submittedName>
</protein>
<keyword evidence="2 4" id="KW-0238">DNA-binding</keyword>
<dbReference type="InterPro" id="IPR044068">
    <property type="entry name" value="CB"/>
</dbReference>
<dbReference type="Gene3D" id="1.10.443.10">
    <property type="entry name" value="Intergrase catalytic core"/>
    <property type="match status" value="1"/>
</dbReference>
<feature type="domain" description="Core-binding (CB)" evidence="6">
    <location>
        <begin position="6"/>
        <end position="91"/>
    </location>
</feature>
<evidence type="ECO:0000256" key="2">
    <source>
        <dbReference type="ARBA" id="ARBA00023125"/>
    </source>
</evidence>
<dbReference type="Gene3D" id="1.10.150.130">
    <property type="match status" value="1"/>
</dbReference>
<reference evidence="7 8" key="1">
    <citation type="journal article" date="2013" name="PLoS ONE">
        <title>Assembly-driven community genomics of a hypersaline microbial ecosystem.</title>
        <authorList>
            <person name="Podell S."/>
            <person name="Ugalde J.A."/>
            <person name="Narasingarao P."/>
            <person name="Banfield J.F."/>
            <person name="Heidelberg K.B."/>
            <person name="Allen E.E."/>
        </authorList>
    </citation>
    <scope>NUCLEOTIDE SEQUENCE [LARGE SCALE GENOMIC DNA]</scope>
    <source>
        <strain evidence="8">J07HQW1</strain>
    </source>
</reference>
<dbReference type="Pfam" id="PF02899">
    <property type="entry name" value="Phage_int_SAM_1"/>
    <property type="match status" value="1"/>
</dbReference>
<dbReference type="InterPro" id="IPR002104">
    <property type="entry name" value="Integrase_catalytic"/>
</dbReference>
<evidence type="ECO:0000256" key="3">
    <source>
        <dbReference type="ARBA" id="ARBA00023172"/>
    </source>
</evidence>
<evidence type="ECO:0000259" key="6">
    <source>
        <dbReference type="PROSITE" id="PS51900"/>
    </source>
</evidence>
<dbReference type="Pfam" id="PF00589">
    <property type="entry name" value="Phage_integrase"/>
    <property type="match status" value="1"/>
</dbReference>
<dbReference type="SUPFAM" id="SSF56349">
    <property type="entry name" value="DNA breaking-rejoining enzymes"/>
    <property type="match status" value="1"/>
</dbReference>
<dbReference type="InterPro" id="IPR010998">
    <property type="entry name" value="Integrase_recombinase_N"/>
</dbReference>
<dbReference type="GO" id="GO:0003677">
    <property type="term" value="F:DNA binding"/>
    <property type="evidence" value="ECO:0007669"/>
    <property type="project" value="UniProtKB-UniRule"/>
</dbReference>
<proteinExistence type="predicted"/>
<feature type="compositionally biased region" description="Basic and acidic residues" evidence="5">
    <location>
        <begin position="230"/>
        <end position="240"/>
    </location>
</feature>
<evidence type="ECO:0000256" key="5">
    <source>
        <dbReference type="SAM" id="MobiDB-lite"/>
    </source>
</evidence>
<dbReference type="InterPro" id="IPR013762">
    <property type="entry name" value="Integrase-like_cat_sf"/>
</dbReference>
<dbReference type="HOGENOM" id="CLU_045500_0_0_2"/>
<dbReference type="GO" id="GO:0015074">
    <property type="term" value="P:DNA integration"/>
    <property type="evidence" value="ECO:0007669"/>
    <property type="project" value="UniProtKB-KW"/>
</dbReference>
<evidence type="ECO:0000313" key="8">
    <source>
        <dbReference type="Proteomes" id="UP000030649"/>
    </source>
</evidence>
<name>U1N3Y0_9EURY</name>
<organism evidence="7 8">
    <name type="scientific">Haloquadratum walsbyi J07HQW1</name>
    <dbReference type="NCBI Taxonomy" id="1238424"/>
    <lineage>
        <taxon>Archaea</taxon>
        <taxon>Methanobacteriati</taxon>
        <taxon>Methanobacteriota</taxon>
        <taxon>Stenosarchaea group</taxon>
        <taxon>Halobacteria</taxon>
        <taxon>Halobacteriales</taxon>
        <taxon>Haloferacaceae</taxon>
        <taxon>Haloquadratum</taxon>
    </lineage>
</organism>
<keyword evidence="1" id="KW-0229">DNA integration</keyword>
<dbReference type="STRING" id="1238424.J07HQW1_01294"/>
<dbReference type="PANTHER" id="PTHR30349">
    <property type="entry name" value="PHAGE INTEGRASE-RELATED"/>
    <property type="match status" value="1"/>
</dbReference>
<feature type="region of interest" description="Disordered" evidence="5">
    <location>
        <begin position="214"/>
        <end position="261"/>
    </location>
</feature>
<dbReference type="Proteomes" id="UP000030649">
    <property type="component" value="Unassembled WGS sequence"/>
</dbReference>